<accession>A0ABR8PQW0</accession>
<protein>
    <submittedName>
        <fullName evidence="1">DUF4003 family protein</fullName>
    </submittedName>
</protein>
<sequence>MDIELRSKVDLLSENYREVKKVLRWYGRRLNIVEALLYGRTDKEIDLKKVKEVRRYLDLVTSREINFTKKFKNIFSILINENKEYKKVYGDTLEVYKHLISKGFLEEEITLFSSFMLANRFCDEELDSKLQRLLEVKNALNGDDYIGYALLATTSKPIDVIKNEFNLVSENIRQAGNCNEDMIKSLTFSLILEDKEIEKKVEKAFEIVCNIKSEMSFLPFDAYPLLGLAAMLIDDSENFSKEIKDVYDMVNEKKTFKFFLNKELKLLFSIGIVLDRYIEEVKADLIDISINDEMNILLTLEECIVFSVCR</sequence>
<reference evidence="1 2" key="1">
    <citation type="submission" date="2020-08" db="EMBL/GenBank/DDBJ databases">
        <title>A Genomic Blueprint of the Chicken Gut Microbiome.</title>
        <authorList>
            <person name="Gilroy R."/>
            <person name="Ravi A."/>
            <person name="Getino M."/>
            <person name="Pursley I."/>
            <person name="Horton D.L."/>
            <person name="Alikhan N.-F."/>
            <person name="Baker D."/>
            <person name="Gharbi K."/>
            <person name="Hall N."/>
            <person name="Watson M."/>
            <person name="Adriaenssens E.M."/>
            <person name="Foster-Nyarko E."/>
            <person name="Jarju S."/>
            <person name="Secka A."/>
            <person name="Antonio M."/>
            <person name="Oren A."/>
            <person name="Chaudhuri R."/>
            <person name="La Ragione R.M."/>
            <person name="Hildebrand F."/>
            <person name="Pallen M.J."/>
        </authorList>
    </citation>
    <scope>NUCLEOTIDE SEQUENCE [LARGE SCALE GENOMIC DNA]</scope>
    <source>
        <strain evidence="1 2">Sa3CVN1</strain>
    </source>
</reference>
<gene>
    <name evidence="1" type="ORF">H9661_04155</name>
</gene>
<dbReference type="Proteomes" id="UP000627781">
    <property type="component" value="Unassembled WGS sequence"/>
</dbReference>
<evidence type="ECO:0000313" key="1">
    <source>
        <dbReference type="EMBL" id="MBD7910547.1"/>
    </source>
</evidence>
<dbReference type="InterPro" id="IPR025062">
    <property type="entry name" value="DUF4003"/>
</dbReference>
<comment type="caution">
    <text evidence="1">The sequence shown here is derived from an EMBL/GenBank/DDBJ whole genome shotgun (WGS) entry which is preliminary data.</text>
</comment>
<dbReference type="EMBL" id="JACSRA010000004">
    <property type="protein sequence ID" value="MBD7910547.1"/>
    <property type="molecule type" value="Genomic_DNA"/>
</dbReference>
<keyword evidence="2" id="KW-1185">Reference proteome</keyword>
<evidence type="ECO:0000313" key="2">
    <source>
        <dbReference type="Proteomes" id="UP000627781"/>
    </source>
</evidence>
<name>A0ABR8PQW0_9CLOT</name>
<dbReference type="RefSeq" id="WP_191767774.1">
    <property type="nucleotide sequence ID" value="NZ_JACSRA010000004.1"/>
</dbReference>
<dbReference type="Pfam" id="PF13170">
    <property type="entry name" value="DUF4003"/>
    <property type="match status" value="1"/>
</dbReference>
<organism evidence="1 2">
    <name type="scientific">Clostridium cibarium</name>
    <dbReference type="NCBI Taxonomy" id="2762247"/>
    <lineage>
        <taxon>Bacteria</taxon>
        <taxon>Bacillati</taxon>
        <taxon>Bacillota</taxon>
        <taxon>Clostridia</taxon>
        <taxon>Eubacteriales</taxon>
        <taxon>Clostridiaceae</taxon>
        <taxon>Clostridium</taxon>
    </lineage>
</organism>
<proteinExistence type="predicted"/>